<dbReference type="InterPro" id="IPR017853">
    <property type="entry name" value="GH"/>
</dbReference>
<evidence type="ECO:0000256" key="5">
    <source>
        <dbReference type="ARBA" id="ARBA00022676"/>
    </source>
</evidence>
<evidence type="ECO:0000256" key="8">
    <source>
        <dbReference type="ARBA" id="ARBA00031423"/>
    </source>
</evidence>
<keyword evidence="13" id="KW-1185">Reference proteome</keyword>
<comment type="similarity">
    <text evidence="2 10">Belongs to the disproportionating enzyme family.</text>
</comment>
<evidence type="ECO:0000256" key="10">
    <source>
        <dbReference type="RuleBase" id="RU361207"/>
    </source>
</evidence>
<dbReference type="NCBIfam" id="TIGR00217">
    <property type="entry name" value="malQ"/>
    <property type="match status" value="1"/>
</dbReference>
<evidence type="ECO:0000313" key="13">
    <source>
        <dbReference type="Proteomes" id="UP000198825"/>
    </source>
</evidence>
<evidence type="ECO:0000256" key="1">
    <source>
        <dbReference type="ARBA" id="ARBA00000439"/>
    </source>
</evidence>
<keyword evidence="7 10" id="KW-0119">Carbohydrate metabolism</keyword>
<evidence type="ECO:0000256" key="3">
    <source>
        <dbReference type="ARBA" id="ARBA00012560"/>
    </source>
</evidence>
<dbReference type="InterPro" id="IPR003385">
    <property type="entry name" value="Glyco_hydro_77"/>
</dbReference>
<comment type="catalytic activity">
    <reaction evidence="1 10">
        <text>Transfers a segment of a (1-&gt;4)-alpha-D-glucan to a new position in an acceptor, which may be glucose or a (1-&gt;4)-alpha-D-glucan.</text>
        <dbReference type="EC" id="2.4.1.25"/>
    </reaction>
</comment>
<keyword evidence="5 10" id="KW-0328">Glycosyltransferase</keyword>
<dbReference type="Pfam" id="PF21226">
    <property type="entry name" value="MalQ_N"/>
    <property type="match status" value="1"/>
</dbReference>
<dbReference type="EMBL" id="LT629799">
    <property type="protein sequence ID" value="SDU93338.1"/>
    <property type="molecule type" value="Genomic_DNA"/>
</dbReference>
<reference evidence="13" key="1">
    <citation type="submission" date="2016-10" db="EMBL/GenBank/DDBJ databases">
        <authorList>
            <person name="Varghese N."/>
            <person name="Submissions S."/>
        </authorList>
    </citation>
    <scope>NUCLEOTIDE SEQUENCE [LARGE SCALE GENOMIC DNA]</scope>
    <source>
        <strain evidence="13">DSM 21743</strain>
    </source>
</reference>
<gene>
    <name evidence="12" type="ORF">SAMN04488544_2190</name>
</gene>
<dbReference type="InterPro" id="IPR048458">
    <property type="entry name" value="MalQ_N"/>
</dbReference>
<evidence type="ECO:0000256" key="4">
    <source>
        <dbReference type="ARBA" id="ARBA00020295"/>
    </source>
</evidence>
<dbReference type="GO" id="GO:0005975">
    <property type="term" value="P:carbohydrate metabolic process"/>
    <property type="evidence" value="ECO:0007669"/>
    <property type="project" value="InterPro"/>
</dbReference>
<evidence type="ECO:0000256" key="2">
    <source>
        <dbReference type="ARBA" id="ARBA00005684"/>
    </source>
</evidence>
<accession>A0A1H2MK31</accession>
<dbReference type="SUPFAM" id="SSF51445">
    <property type="entry name" value="(Trans)glycosidases"/>
    <property type="match status" value="1"/>
</dbReference>
<sequence>MRSGSMAAVPDLDPALRALADAYGIATEYWDWQGRHVVVARETVEAVLAALDVDASTPEAAHAALEAREQEPWTRMLPPFVALRAGRTGRVDVHLRDGDGLRVWIDLETGGVWEHLRQLENWTPARHLDGPYPGGGPVGEATFELPDALPLGYHTLRASSTDAAGQLHEASARLVVTPAWLGFPASVGERRTWGVATQLYSVTSEQSWGVGDLVDLEDLAVWSAATSGADHVLVNPLHAAEPVPPLEPSPYLPTSRRFANPLYLRVERIPEHATAPDAVRAEVARLRADLAARLEGVDAIDRDAAWTAKRAALQALFAVPRTAGREAAFAAYRAREGSGLQDFATWSALAVGLGPDWPTWPEALRHPGSPAVLAWAREHEDEVAFECWLQWALDEQLDGTQAAALRAGMRLGVMHDLAVGVNPRGADAWSLQDTYARGITVGAPPDPYNQHGQDWSQPPWRPDRLAEAAYEPWRAMVSTILRHAGGIRVDHVIGLFRLWWIPQGLGPKAGTYVRLDHEAMVGILALEAHRAEALVVGEDLGTVEPWVRDDLRSRGILGTSILWFEFDFDGDGSPLAPELWREYCLASVTTHDLPPTTAYLAGDHVRLRERLGVLTRPFEEELALDEAERGAWLDTLRAHGVLADGADVEETVQALHRYLTLTPSRLLNLALTDAVGDRRAQNQPGTTDEYPNWRVPLTDADGRPVRLEDVFRSPRVRALLAVLEG</sequence>
<dbReference type="Gene3D" id="3.20.20.80">
    <property type="entry name" value="Glycosidases"/>
    <property type="match status" value="1"/>
</dbReference>
<evidence type="ECO:0000256" key="7">
    <source>
        <dbReference type="ARBA" id="ARBA00023277"/>
    </source>
</evidence>
<evidence type="ECO:0000256" key="9">
    <source>
        <dbReference type="ARBA" id="ARBA00031501"/>
    </source>
</evidence>
<dbReference type="PANTHER" id="PTHR32438">
    <property type="entry name" value="4-ALPHA-GLUCANOTRANSFERASE DPE1, CHLOROPLASTIC/AMYLOPLASTIC"/>
    <property type="match status" value="1"/>
</dbReference>
<dbReference type="PANTHER" id="PTHR32438:SF5">
    <property type="entry name" value="4-ALPHA-GLUCANOTRANSFERASE DPE1, CHLOROPLASTIC_AMYLOPLASTIC"/>
    <property type="match status" value="1"/>
</dbReference>
<evidence type="ECO:0000259" key="11">
    <source>
        <dbReference type="Pfam" id="PF21226"/>
    </source>
</evidence>
<dbReference type="Proteomes" id="UP000198825">
    <property type="component" value="Chromosome I"/>
</dbReference>
<evidence type="ECO:0000313" key="12">
    <source>
        <dbReference type="EMBL" id="SDU93338.1"/>
    </source>
</evidence>
<feature type="domain" description="MalQ N-terminal beta-sandwich" evidence="11">
    <location>
        <begin position="77"/>
        <end position="178"/>
    </location>
</feature>
<dbReference type="GO" id="GO:0004134">
    <property type="term" value="F:4-alpha-glucanotransferase activity"/>
    <property type="evidence" value="ECO:0007669"/>
    <property type="project" value="UniProtKB-EC"/>
</dbReference>
<organism evidence="12 13">
    <name type="scientific">Microlunatus sagamiharensis</name>
    <dbReference type="NCBI Taxonomy" id="546874"/>
    <lineage>
        <taxon>Bacteria</taxon>
        <taxon>Bacillati</taxon>
        <taxon>Actinomycetota</taxon>
        <taxon>Actinomycetes</taxon>
        <taxon>Propionibacteriales</taxon>
        <taxon>Propionibacteriaceae</taxon>
        <taxon>Microlunatus</taxon>
    </lineage>
</organism>
<keyword evidence="6 10" id="KW-0808">Transferase</keyword>
<proteinExistence type="inferred from homology"/>
<dbReference type="AlphaFoldDB" id="A0A1H2MK31"/>
<dbReference type="STRING" id="546874.SAMN04488544_2190"/>
<dbReference type="EC" id="2.4.1.25" evidence="3 10"/>
<protein>
    <recommendedName>
        <fullName evidence="4 10">4-alpha-glucanotransferase</fullName>
        <ecNumber evidence="3 10">2.4.1.25</ecNumber>
    </recommendedName>
    <alternativeName>
        <fullName evidence="8 10">Amylomaltase</fullName>
    </alternativeName>
    <alternativeName>
        <fullName evidence="9 10">Disproportionating enzyme</fullName>
    </alternativeName>
</protein>
<dbReference type="Pfam" id="PF02446">
    <property type="entry name" value="Glyco_hydro_77"/>
    <property type="match status" value="1"/>
</dbReference>
<name>A0A1H2MK31_9ACTN</name>
<evidence type="ECO:0000256" key="6">
    <source>
        <dbReference type="ARBA" id="ARBA00022679"/>
    </source>
</evidence>